<dbReference type="EMBL" id="JAQQWE010000005">
    <property type="protein sequence ID" value="KAK7952447.1"/>
    <property type="molecule type" value="Genomic_DNA"/>
</dbReference>
<keyword evidence="2" id="KW-1185">Reference proteome</keyword>
<reference evidence="1 2" key="1">
    <citation type="submission" date="2023-01" db="EMBL/GenBank/DDBJ databases">
        <title>Analysis of 21 Apiospora genomes using comparative genomics revels a genus with tremendous synthesis potential of carbohydrate active enzymes and secondary metabolites.</title>
        <authorList>
            <person name="Sorensen T."/>
        </authorList>
    </citation>
    <scope>NUCLEOTIDE SEQUENCE [LARGE SCALE GENOMIC DNA]</scope>
    <source>
        <strain evidence="1 2">CBS 24483</strain>
    </source>
</reference>
<name>A0ABR1QEQ3_9PEZI</name>
<evidence type="ECO:0000313" key="1">
    <source>
        <dbReference type="EMBL" id="KAK7952447.1"/>
    </source>
</evidence>
<dbReference type="RefSeq" id="XP_066700509.1">
    <property type="nucleotide sequence ID" value="XM_066844397.1"/>
</dbReference>
<comment type="caution">
    <text evidence="1">The sequence shown here is derived from an EMBL/GenBank/DDBJ whole genome shotgun (WGS) entry which is preliminary data.</text>
</comment>
<proteinExistence type="predicted"/>
<accession>A0ABR1QEQ3</accession>
<evidence type="ECO:0000313" key="2">
    <source>
        <dbReference type="Proteomes" id="UP001391051"/>
    </source>
</evidence>
<protein>
    <submittedName>
        <fullName evidence="1">Uncharacterized protein</fullName>
    </submittedName>
</protein>
<dbReference type="GeneID" id="92077459"/>
<sequence>MSRRDHSSRPWCKIWTMLDLQDLLTSFDFSGELYAPTALTALARTDPESRARIVYDSFHKLDRYLIPLTDQRKPTGTVLIQDSKAGSPPKRRLTVSIESITFLERTMLEMRIDIEKTEDDAGDESQEQCVILE</sequence>
<dbReference type="Proteomes" id="UP001391051">
    <property type="component" value="Unassembled WGS sequence"/>
</dbReference>
<organism evidence="1 2">
    <name type="scientific">Apiospora aurea</name>
    <dbReference type="NCBI Taxonomy" id="335848"/>
    <lineage>
        <taxon>Eukaryota</taxon>
        <taxon>Fungi</taxon>
        <taxon>Dikarya</taxon>
        <taxon>Ascomycota</taxon>
        <taxon>Pezizomycotina</taxon>
        <taxon>Sordariomycetes</taxon>
        <taxon>Xylariomycetidae</taxon>
        <taxon>Amphisphaeriales</taxon>
        <taxon>Apiosporaceae</taxon>
        <taxon>Apiospora</taxon>
    </lineage>
</organism>
<gene>
    <name evidence="1" type="ORF">PG986_008175</name>
</gene>